<evidence type="ECO:0000259" key="1">
    <source>
        <dbReference type="Pfam" id="PF13460"/>
    </source>
</evidence>
<dbReference type="PANTHER" id="PTHR12126:SF11">
    <property type="entry name" value="NADH DEHYDROGENASE [UBIQUINONE] 1 ALPHA SUBCOMPLEX SUBUNIT 9, MITOCHONDRIAL"/>
    <property type="match status" value="1"/>
</dbReference>
<dbReference type="Pfam" id="PF13460">
    <property type="entry name" value="NAD_binding_10"/>
    <property type="match status" value="1"/>
</dbReference>
<dbReference type="Gene3D" id="3.40.50.720">
    <property type="entry name" value="NAD(P)-binding Rossmann-like Domain"/>
    <property type="match status" value="1"/>
</dbReference>
<evidence type="ECO:0000313" key="3">
    <source>
        <dbReference type="Proteomes" id="UP000183053"/>
    </source>
</evidence>
<proteinExistence type="predicted"/>
<gene>
    <name evidence="2" type="ORF">SAMN04489765_3516</name>
</gene>
<dbReference type="GO" id="GO:0044877">
    <property type="term" value="F:protein-containing complex binding"/>
    <property type="evidence" value="ECO:0007669"/>
    <property type="project" value="TreeGrafter"/>
</dbReference>
<dbReference type="RefSeq" id="WP_068568248.1">
    <property type="nucleotide sequence ID" value="NZ_FNLF01000002.1"/>
</dbReference>
<dbReference type="STRING" id="47312.SAMN04489765_3516"/>
<dbReference type="InterPro" id="IPR016040">
    <property type="entry name" value="NAD(P)-bd_dom"/>
</dbReference>
<dbReference type="InterPro" id="IPR036291">
    <property type="entry name" value="NAD(P)-bd_dom_sf"/>
</dbReference>
<reference evidence="3" key="1">
    <citation type="submission" date="2016-10" db="EMBL/GenBank/DDBJ databases">
        <authorList>
            <person name="Varghese N."/>
            <person name="Submissions S."/>
        </authorList>
    </citation>
    <scope>NUCLEOTIDE SEQUENCE [LARGE SCALE GENOMIC DNA]</scope>
    <source>
        <strain evidence="3">DSM 44142</strain>
    </source>
</reference>
<keyword evidence="3" id="KW-1185">Reference proteome</keyword>
<dbReference type="InterPro" id="IPR051207">
    <property type="entry name" value="ComplexI_NDUFA9_subunit"/>
</dbReference>
<feature type="domain" description="NAD(P)-binding" evidence="1">
    <location>
        <begin position="12"/>
        <end position="157"/>
    </location>
</feature>
<protein>
    <submittedName>
        <fullName evidence="2">Uncharacterized conserved protein YbjT, contains NAD(P)-binding and DUF2867 domains</fullName>
    </submittedName>
</protein>
<organism evidence="2 3">
    <name type="scientific">Tsukamurella pulmonis</name>
    <dbReference type="NCBI Taxonomy" id="47312"/>
    <lineage>
        <taxon>Bacteria</taxon>
        <taxon>Bacillati</taxon>
        <taxon>Actinomycetota</taxon>
        <taxon>Actinomycetes</taxon>
        <taxon>Mycobacteriales</taxon>
        <taxon>Tsukamurellaceae</taxon>
        <taxon>Tsukamurella</taxon>
    </lineage>
</organism>
<dbReference type="OrthoDB" id="9774199at2"/>
<sequence>MNNATHRVLVLGATGYVGRHLVDALHREGYTVRAVVRDRARAEAPGAYDAPGLGPLVDEWVVSADAAREHGADLMDGVDHVVSALGVTRQPADPWDVDFLMNLRYLRLAEDAAVSSFLYVGVMNAATGTSGVARAKYAFMEALVRSRVTPQIVNPSGYFSDLTEIFDLARRGWAFGLGEGGVRLAPIHGADLAQVCLDRLADGAAGTWDVGGPDVLTYRDVVDLAFAAAGRRPRYVRLPAGLAPRVVWAADRLGPRAGSLTRFFLEGMQVDSVGTPHGSRTLRDYFAARANAAGAPGAERD</sequence>
<dbReference type="SUPFAM" id="SSF51735">
    <property type="entry name" value="NAD(P)-binding Rossmann-fold domains"/>
    <property type="match status" value="1"/>
</dbReference>
<name>A0A1H1GSA5_9ACTN</name>
<dbReference type="Proteomes" id="UP000183053">
    <property type="component" value="Unassembled WGS sequence"/>
</dbReference>
<accession>A0A1H1GSA5</accession>
<evidence type="ECO:0000313" key="2">
    <source>
        <dbReference type="EMBL" id="SDR15778.1"/>
    </source>
</evidence>
<dbReference type="PANTHER" id="PTHR12126">
    <property type="entry name" value="NADH-UBIQUINONE OXIDOREDUCTASE 39 KDA SUBUNIT-RELATED"/>
    <property type="match status" value="1"/>
</dbReference>
<dbReference type="AlphaFoldDB" id="A0A1H1GSA5"/>
<dbReference type="EMBL" id="FNLF01000002">
    <property type="protein sequence ID" value="SDR15778.1"/>
    <property type="molecule type" value="Genomic_DNA"/>
</dbReference>